<evidence type="ECO:0000313" key="7">
    <source>
        <dbReference type="EMBL" id="MFC5503138.1"/>
    </source>
</evidence>
<dbReference type="EMBL" id="JBHSMG010000003">
    <property type="protein sequence ID" value="MFC5503138.1"/>
    <property type="molecule type" value="Genomic_DNA"/>
</dbReference>
<gene>
    <name evidence="7" type="ORF">ACFPJ4_12890</name>
</gene>
<dbReference type="InterPro" id="IPR049453">
    <property type="entry name" value="Memb_transporter_dom"/>
</dbReference>
<evidence type="ECO:0000256" key="1">
    <source>
        <dbReference type="ARBA" id="ARBA00004141"/>
    </source>
</evidence>
<accession>A0ABW0NUX7</accession>
<evidence type="ECO:0000259" key="6">
    <source>
        <dbReference type="Pfam" id="PF13515"/>
    </source>
</evidence>
<dbReference type="Pfam" id="PF13515">
    <property type="entry name" value="FUSC_2"/>
    <property type="match status" value="1"/>
</dbReference>
<protein>
    <submittedName>
        <fullName evidence="7">FUSC family protein</fullName>
    </submittedName>
</protein>
<evidence type="ECO:0000313" key="8">
    <source>
        <dbReference type="Proteomes" id="UP001596039"/>
    </source>
</evidence>
<feature type="domain" description="Integral membrane bound transporter" evidence="6">
    <location>
        <begin position="47"/>
        <end position="168"/>
    </location>
</feature>
<proteinExistence type="predicted"/>
<keyword evidence="3 5" id="KW-1133">Transmembrane helix</keyword>
<reference evidence="8" key="1">
    <citation type="journal article" date="2019" name="Int. J. Syst. Evol. Microbiol.">
        <title>The Global Catalogue of Microorganisms (GCM) 10K type strain sequencing project: providing services to taxonomists for standard genome sequencing and annotation.</title>
        <authorList>
            <consortium name="The Broad Institute Genomics Platform"/>
            <consortium name="The Broad Institute Genome Sequencing Center for Infectious Disease"/>
            <person name="Wu L."/>
            <person name="Ma J."/>
        </authorList>
    </citation>
    <scope>NUCLEOTIDE SEQUENCE [LARGE SCALE GENOMIC DNA]</scope>
    <source>
        <strain evidence="8">CGMCC 4.6997</strain>
    </source>
</reference>
<keyword evidence="8" id="KW-1185">Reference proteome</keyword>
<evidence type="ECO:0000256" key="3">
    <source>
        <dbReference type="ARBA" id="ARBA00022989"/>
    </source>
</evidence>
<feature type="transmembrane region" description="Helical" evidence="5">
    <location>
        <begin position="110"/>
        <end position="143"/>
    </location>
</feature>
<dbReference type="RefSeq" id="WP_386740850.1">
    <property type="nucleotide sequence ID" value="NZ_JBHSMG010000003.1"/>
</dbReference>
<evidence type="ECO:0000256" key="5">
    <source>
        <dbReference type="SAM" id="Phobius"/>
    </source>
</evidence>
<keyword evidence="4 5" id="KW-0472">Membrane</keyword>
<evidence type="ECO:0000256" key="4">
    <source>
        <dbReference type="ARBA" id="ARBA00023136"/>
    </source>
</evidence>
<sequence>MTEGSTAAQLRRLERRVRRQLDVRMAGQRVWHSLPAIVQILVAVAAAYSIAHWGIGHTVPILAITVTINTLGFSRDARPRRVAESLLGILLGVALSDGLSIVFGKGLWQLLVVLLVVFVVGRAVSSNVAFAVAAAVPSALVVLLPTPVGGPFGRTLDAAIGGTVALLATALIPRDPRRAELRDGRTLFSILHESMGSIVESLADADEAAGDLALTRLRRTQPLVDDWTKSLDTALAVARISPFLRHQLPELRRHVLALTAGDLASRHLRTLARRVEYLVRDGRPRPALAGVVGEIATAVGLLGQELDDLQVAGQARSLLADLTRRLDPAVVVPDAAITDAAIVLMLRPLVIDLLIGTGMDPAAARALLPPV</sequence>
<feature type="transmembrane region" description="Helical" evidence="5">
    <location>
        <begin position="30"/>
        <end position="51"/>
    </location>
</feature>
<comment type="caution">
    <text evidence="7">The sequence shown here is derived from an EMBL/GenBank/DDBJ whole genome shotgun (WGS) entry which is preliminary data.</text>
</comment>
<organism evidence="7 8">
    <name type="scientific">Lysinimonas soli</name>
    <dbReference type="NCBI Taxonomy" id="1074233"/>
    <lineage>
        <taxon>Bacteria</taxon>
        <taxon>Bacillati</taxon>
        <taxon>Actinomycetota</taxon>
        <taxon>Actinomycetes</taxon>
        <taxon>Micrococcales</taxon>
        <taxon>Microbacteriaceae</taxon>
        <taxon>Lysinimonas</taxon>
    </lineage>
</organism>
<keyword evidence="2 5" id="KW-0812">Transmembrane</keyword>
<name>A0ABW0NUX7_9MICO</name>
<dbReference type="Proteomes" id="UP001596039">
    <property type="component" value="Unassembled WGS sequence"/>
</dbReference>
<evidence type="ECO:0000256" key="2">
    <source>
        <dbReference type="ARBA" id="ARBA00022692"/>
    </source>
</evidence>
<comment type="subcellular location">
    <subcellularLocation>
        <location evidence="1">Membrane</location>
        <topology evidence="1">Multi-pass membrane protein</topology>
    </subcellularLocation>
</comment>